<evidence type="ECO:0000313" key="1">
    <source>
        <dbReference type="EMBL" id="GBM78846.1"/>
    </source>
</evidence>
<dbReference type="AlphaFoldDB" id="A0A4Y2IPE6"/>
<dbReference type="Proteomes" id="UP000499080">
    <property type="component" value="Unassembled WGS sequence"/>
</dbReference>
<organism evidence="1 2">
    <name type="scientific">Araneus ventricosus</name>
    <name type="common">Orbweaver spider</name>
    <name type="synonym">Epeira ventricosa</name>
    <dbReference type="NCBI Taxonomy" id="182803"/>
    <lineage>
        <taxon>Eukaryota</taxon>
        <taxon>Metazoa</taxon>
        <taxon>Ecdysozoa</taxon>
        <taxon>Arthropoda</taxon>
        <taxon>Chelicerata</taxon>
        <taxon>Arachnida</taxon>
        <taxon>Araneae</taxon>
        <taxon>Araneomorphae</taxon>
        <taxon>Entelegynae</taxon>
        <taxon>Araneoidea</taxon>
        <taxon>Araneidae</taxon>
        <taxon>Araneus</taxon>
    </lineage>
</organism>
<keyword evidence="2" id="KW-1185">Reference proteome</keyword>
<reference evidence="1 2" key="1">
    <citation type="journal article" date="2019" name="Sci. Rep.">
        <title>Orb-weaving spider Araneus ventricosus genome elucidates the spidroin gene catalogue.</title>
        <authorList>
            <person name="Kono N."/>
            <person name="Nakamura H."/>
            <person name="Ohtoshi R."/>
            <person name="Moran D.A.P."/>
            <person name="Shinohara A."/>
            <person name="Yoshida Y."/>
            <person name="Fujiwara M."/>
            <person name="Mori M."/>
            <person name="Tomita M."/>
            <person name="Arakawa K."/>
        </authorList>
    </citation>
    <scope>NUCLEOTIDE SEQUENCE [LARGE SCALE GENOMIC DNA]</scope>
</reference>
<evidence type="ECO:0000313" key="2">
    <source>
        <dbReference type="Proteomes" id="UP000499080"/>
    </source>
</evidence>
<gene>
    <name evidence="1" type="ORF">AVEN_157806_1</name>
</gene>
<accession>A0A4Y2IPE6</accession>
<protein>
    <submittedName>
        <fullName evidence="1">Uncharacterized protein</fullName>
    </submittedName>
</protein>
<dbReference type="EMBL" id="BGPR01002783">
    <property type="protein sequence ID" value="GBM78846.1"/>
    <property type="molecule type" value="Genomic_DNA"/>
</dbReference>
<sequence length="90" mass="10519">MACDEDNYDPFPWSSFNRNQVFVNKDLGKENLVEESYIAQHLIAHAISSYGDVLDLTINKEMRGFVSSACQRYMLKFGKKTERENEFRCK</sequence>
<proteinExistence type="predicted"/>
<comment type="caution">
    <text evidence="1">The sequence shown here is derived from an EMBL/GenBank/DDBJ whole genome shotgun (WGS) entry which is preliminary data.</text>
</comment>
<name>A0A4Y2IPE6_ARAVE</name>